<evidence type="ECO:0000256" key="2">
    <source>
        <dbReference type="ARBA" id="ARBA00023052"/>
    </source>
</evidence>
<dbReference type="GO" id="GO:0016823">
    <property type="term" value="F:hydrolase activity, acting on acid carbon-carbon bonds, in ketonic substances"/>
    <property type="evidence" value="ECO:0007669"/>
    <property type="project" value="InterPro"/>
</dbReference>
<dbReference type="NCBIfam" id="TIGR04377">
    <property type="entry name" value="myo_inos_iolD"/>
    <property type="match status" value="1"/>
</dbReference>
<dbReference type="InterPro" id="IPR012000">
    <property type="entry name" value="Thiamin_PyroP_enz_cen_dom"/>
</dbReference>
<dbReference type="RefSeq" id="WP_109821648.1">
    <property type="nucleotide sequence ID" value="NZ_QGKL01000006.1"/>
</dbReference>
<dbReference type="InterPro" id="IPR029035">
    <property type="entry name" value="DHS-like_NAD/FAD-binding_dom"/>
</dbReference>
<dbReference type="GO" id="GO:0030976">
    <property type="term" value="F:thiamine pyrophosphate binding"/>
    <property type="evidence" value="ECO:0007669"/>
    <property type="project" value="InterPro"/>
</dbReference>
<evidence type="ECO:0000256" key="1">
    <source>
        <dbReference type="ARBA" id="ARBA00007812"/>
    </source>
</evidence>
<reference evidence="8 9" key="1">
    <citation type="submission" date="2018-05" db="EMBL/GenBank/DDBJ databases">
        <title>Leucothrix arctica sp. nov., isolated from Arctic seawater.</title>
        <authorList>
            <person name="Choi A."/>
            <person name="Baek K."/>
        </authorList>
    </citation>
    <scope>NUCLEOTIDE SEQUENCE [LARGE SCALE GENOMIC DNA]</scope>
    <source>
        <strain evidence="8 9">IMCC9719</strain>
    </source>
</reference>
<protein>
    <submittedName>
        <fullName evidence="8">3D-(3,5/4)-trihydroxycyclohexane-1,2-dione acylhydrolase (Decyclizing)</fullName>
    </submittedName>
</protein>
<feature type="compositionally biased region" description="Basic and acidic residues" evidence="4">
    <location>
        <begin position="594"/>
        <end position="605"/>
    </location>
</feature>
<feature type="domain" description="Thiamine pyrophosphate enzyme central" evidence="5">
    <location>
        <begin position="221"/>
        <end position="350"/>
    </location>
</feature>
<dbReference type="Pfam" id="PF02776">
    <property type="entry name" value="TPP_enzyme_N"/>
    <property type="match status" value="1"/>
</dbReference>
<dbReference type="PANTHER" id="PTHR18968:SF9">
    <property type="entry name" value="3D-(3,5_4)-TRIHYDROXYCYCLOHEXANE-1,2-DIONE HYDROLASE"/>
    <property type="match status" value="1"/>
</dbReference>
<accession>A0A317CST0</accession>
<dbReference type="Pfam" id="PF00205">
    <property type="entry name" value="TPP_enzyme_M"/>
    <property type="match status" value="1"/>
</dbReference>
<dbReference type="InterPro" id="IPR012001">
    <property type="entry name" value="Thiamin_PyroP_enz_TPP-bd_dom"/>
</dbReference>
<sequence length="613" mass="65831">MKTIRLTAAQAIVKYLTNQYMRQDDGTEIPLFAGVWAIFGHGNVAGIGEALYQVKEQLPTYRGHNEQSMAHIAIAYAKAARRQQMMVATSSLGPGATNMVTAAGVAHVNRLPVLLIPGDVFASGLPDPVLQQAEDFSDGSTTVNDCFRPVSRYFHRITRPEQLVQALPRALVALTDPAMCGPATISLCQDVQSQAFDFPEILFNKKVWGLRRQAPDSFELAACLAAIKQAKNPVIVAGGGVRYSLAENELMAFASKHKIPVVETQAGKSSLPASHAMNFGAVGVTGVSGANAIAEKADLVLAVGTRLQDFITGSNSLFKGQVIQLNVQPMDTVKYRSMPLVSDARIGLEVLTEALGDFTSQDTWLEFTEASRTSWLTEQKNHDTAEADVTIPSDSQVIRAVNDSAPADTIVVAAAGSLPSELHKHWNSTEVGGYHVEYGFSCMGYEIAGGLGAKMAEPNRNVVVMVGDGSYMMMNSDIATAVSMGADLTIVVLDNRGFSCINRLQMATGGANFNNLLRDTHNQGLANIDFAAHAASMGANAVQVQTIGELKDAVSNAAQSKGVNVIAIDTDPMHATPGSNCWWEVEVPEVSERPEVVEKHKEQVAQRKQQRGY</sequence>
<feature type="region of interest" description="Disordered" evidence="4">
    <location>
        <begin position="594"/>
        <end position="613"/>
    </location>
</feature>
<dbReference type="GO" id="GO:0000287">
    <property type="term" value="F:magnesium ion binding"/>
    <property type="evidence" value="ECO:0007669"/>
    <property type="project" value="InterPro"/>
</dbReference>
<dbReference type="InterPro" id="IPR029061">
    <property type="entry name" value="THDP-binding"/>
</dbReference>
<keyword evidence="2 3" id="KW-0786">Thiamine pyrophosphate</keyword>
<evidence type="ECO:0000259" key="6">
    <source>
        <dbReference type="Pfam" id="PF02775"/>
    </source>
</evidence>
<evidence type="ECO:0000259" key="5">
    <source>
        <dbReference type="Pfam" id="PF00205"/>
    </source>
</evidence>
<evidence type="ECO:0000313" key="9">
    <source>
        <dbReference type="Proteomes" id="UP000245506"/>
    </source>
</evidence>
<dbReference type="GO" id="GO:0003984">
    <property type="term" value="F:acetolactate synthase activity"/>
    <property type="evidence" value="ECO:0007669"/>
    <property type="project" value="TreeGrafter"/>
</dbReference>
<dbReference type="InterPro" id="IPR045229">
    <property type="entry name" value="TPP_enz"/>
</dbReference>
<dbReference type="SUPFAM" id="SSF52518">
    <property type="entry name" value="Thiamin diphosphate-binding fold (THDP-binding)"/>
    <property type="match status" value="2"/>
</dbReference>
<dbReference type="PROSITE" id="PS00187">
    <property type="entry name" value="TPP_ENZYMES"/>
    <property type="match status" value="1"/>
</dbReference>
<dbReference type="EMBL" id="QGKL01000006">
    <property type="protein sequence ID" value="PWQ99382.1"/>
    <property type="molecule type" value="Genomic_DNA"/>
</dbReference>
<dbReference type="Gene3D" id="3.40.50.1220">
    <property type="entry name" value="TPP-binding domain"/>
    <property type="match status" value="1"/>
</dbReference>
<dbReference type="InterPro" id="IPR030817">
    <property type="entry name" value="Myo_inos_IolD"/>
</dbReference>
<dbReference type="SUPFAM" id="SSF52467">
    <property type="entry name" value="DHS-like NAD/FAD-binding domain"/>
    <property type="match status" value="1"/>
</dbReference>
<organism evidence="8 9">
    <name type="scientific">Leucothrix arctica</name>
    <dbReference type="NCBI Taxonomy" id="1481894"/>
    <lineage>
        <taxon>Bacteria</taxon>
        <taxon>Pseudomonadati</taxon>
        <taxon>Pseudomonadota</taxon>
        <taxon>Gammaproteobacteria</taxon>
        <taxon>Thiotrichales</taxon>
        <taxon>Thiotrichaceae</taxon>
        <taxon>Leucothrix</taxon>
    </lineage>
</organism>
<evidence type="ECO:0000256" key="3">
    <source>
        <dbReference type="RuleBase" id="RU362132"/>
    </source>
</evidence>
<dbReference type="GO" id="GO:0009097">
    <property type="term" value="P:isoleucine biosynthetic process"/>
    <property type="evidence" value="ECO:0007669"/>
    <property type="project" value="TreeGrafter"/>
</dbReference>
<feature type="domain" description="Thiamine pyrophosphate enzyme TPP-binding" evidence="6">
    <location>
        <begin position="415"/>
        <end position="567"/>
    </location>
</feature>
<dbReference type="InterPro" id="IPR000399">
    <property type="entry name" value="TPP-bd_CS"/>
</dbReference>
<comment type="similarity">
    <text evidence="1 3">Belongs to the TPP enzyme family.</text>
</comment>
<dbReference type="PANTHER" id="PTHR18968">
    <property type="entry name" value="THIAMINE PYROPHOSPHATE ENZYMES"/>
    <property type="match status" value="1"/>
</dbReference>
<dbReference type="Pfam" id="PF02775">
    <property type="entry name" value="TPP_enzyme_C"/>
    <property type="match status" value="1"/>
</dbReference>
<evidence type="ECO:0000256" key="4">
    <source>
        <dbReference type="SAM" id="MobiDB-lite"/>
    </source>
</evidence>
<dbReference type="GO" id="GO:0050660">
    <property type="term" value="F:flavin adenine dinucleotide binding"/>
    <property type="evidence" value="ECO:0007669"/>
    <property type="project" value="TreeGrafter"/>
</dbReference>
<dbReference type="Proteomes" id="UP000245506">
    <property type="component" value="Unassembled WGS sequence"/>
</dbReference>
<name>A0A317CST0_9GAMM</name>
<dbReference type="GO" id="GO:0019310">
    <property type="term" value="P:inositol catabolic process"/>
    <property type="evidence" value="ECO:0007669"/>
    <property type="project" value="InterPro"/>
</dbReference>
<keyword evidence="8" id="KW-0378">Hydrolase</keyword>
<evidence type="ECO:0000313" key="8">
    <source>
        <dbReference type="EMBL" id="PWQ99382.1"/>
    </source>
</evidence>
<keyword evidence="9" id="KW-1185">Reference proteome</keyword>
<dbReference type="GO" id="GO:0009099">
    <property type="term" value="P:L-valine biosynthetic process"/>
    <property type="evidence" value="ECO:0007669"/>
    <property type="project" value="TreeGrafter"/>
</dbReference>
<feature type="domain" description="Thiamine pyrophosphate enzyme N-terminal TPP-binding" evidence="7">
    <location>
        <begin position="48"/>
        <end position="131"/>
    </location>
</feature>
<dbReference type="OrthoDB" id="3194735at2"/>
<dbReference type="GO" id="GO:0005948">
    <property type="term" value="C:acetolactate synthase complex"/>
    <property type="evidence" value="ECO:0007669"/>
    <property type="project" value="TreeGrafter"/>
</dbReference>
<dbReference type="InterPro" id="IPR011766">
    <property type="entry name" value="TPP_enzyme_TPP-bd"/>
</dbReference>
<dbReference type="Gene3D" id="3.40.50.970">
    <property type="match status" value="2"/>
</dbReference>
<evidence type="ECO:0000259" key="7">
    <source>
        <dbReference type="Pfam" id="PF02776"/>
    </source>
</evidence>
<proteinExistence type="inferred from homology"/>
<gene>
    <name evidence="8" type="primary">iolD</name>
    <name evidence="8" type="ORF">DKT75_01400</name>
</gene>
<dbReference type="CDD" id="cd07035">
    <property type="entry name" value="TPP_PYR_POX_like"/>
    <property type="match status" value="1"/>
</dbReference>
<comment type="caution">
    <text evidence="8">The sequence shown here is derived from an EMBL/GenBank/DDBJ whole genome shotgun (WGS) entry which is preliminary data.</text>
</comment>
<dbReference type="AlphaFoldDB" id="A0A317CST0"/>